<keyword evidence="1" id="KW-1133">Transmembrane helix</keyword>
<gene>
    <name evidence="3" type="ORF">AMORRO_LOCUS8993</name>
</gene>
<comment type="caution">
    <text evidence="3">The sequence shown here is derived from an EMBL/GenBank/DDBJ whole genome shotgun (WGS) entry which is preliminary data.</text>
</comment>
<protein>
    <submittedName>
        <fullName evidence="3">18590_t:CDS:1</fullName>
    </submittedName>
</protein>
<organism evidence="3 4">
    <name type="scientific">Acaulospora morrowiae</name>
    <dbReference type="NCBI Taxonomy" id="94023"/>
    <lineage>
        <taxon>Eukaryota</taxon>
        <taxon>Fungi</taxon>
        <taxon>Fungi incertae sedis</taxon>
        <taxon>Mucoromycota</taxon>
        <taxon>Glomeromycotina</taxon>
        <taxon>Glomeromycetes</taxon>
        <taxon>Diversisporales</taxon>
        <taxon>Acaulosporaceae</taxon>
        <taxon>Acaulospora</taxon>
    </lineage>
</organism>
<feature type="non-terminal residue" evidence="3">
    <location>
        <position position="234"/>
    </location>
</feature>
<sequence length="234" mass="25088">APINASMSCMSTINEFLSTPEVNSCFPYTKTILPALTNSSQDPIAILDSICSLPKCSDSLISSFLSTVKKGCAQDLAQNNTDIVTLTELIPLYSPTRDSICFKGPSGGYCLTDDSVLVQKYGVNTNSSDPLSNVPASDFCTNCNKAIVNTYLNFIKTNPGVIDPLLSPVQVTGLKAIMTDKCGSSFLDGKIPDTTSKTTYSNSPQKSNNGSSFRFSSVNYFISIATILALLIFY</sequence>
<name>A0A9N9D6N2_9GLOM</name>
<keyword evidence="4" id="KW-1185">Reference proteome</keyword>
<dbReference type="Proteomes" id="UP000789342">
    <property type="component" value="Unassembled WGS sequence"/>
</dbReference>
<dbReference type="InterPro" id="IPR056146">
    <property type="entry name" value="DUF7729"/>
</dbReference>
<dbReference type="Pfam" id="PF24855">
    <property type="entry name" value="DUF7729"/>
    <property type="match status" value="1"/>
</dbReference>
<dbReference type="PANTHER" id="PTHR34862">
    <property type="entry name" value="SPARK DOMAIN-CONTAINING PROTEIN"/>
    <property type="match status" value="1"/>
</dbReference>
<feature type="transmembrane region" description="Helical" evidence="1">
    <location>
        <begin position="213"/>
        <end position="233"/>
    </location>
</feature>
<keyword evidence="1" id="KW-0472">Membrane</keyword>
<keyword evidence="1" id="KW-0812">Transmembrane</keyword>
<dbReference type="EMBL" id="CAJVPV010008293">
    <property type="protein sequence ID" value="CAG8628795.1"/>
    <property type="molecule type" value="Genomic_DNA"/>
</dbReference>
<dbReference type="OrthoDB" id="2536450at2759"/>
<feature type="domain" description="DUF7729" evidence="2">
    <location>
        <begin position="6"/>
        <end position="188"/>
    </location>
</feature>
<evidence type="ECO:0000313" key="4">
    <source>
        <dbReference type="Proteomes" id="UP000789342"/>
    </source>
</evidence>
<evidence type="ECO:0000259" key="2">
    <source>
        <dbReference type="Pfam" id="PF24855"/>
    </source>
</evidence>
<reference evidence="3" key="1">
    <citation type="submission" date="2021-06" db="EMBL/GenBank/DDBJ databases">
        <authorList>
            <person name="Kallberg Y."/>
            <person name="Tangrot J."/>
            <person name="Rosling A."/>
        </authorList>
    </citation>
    <scope>NUCLEOTIDE SEQUENCE</scope>
    <source>
        <strain evidence="3">CL551</strain>
    </source>
</reference>
<dbReference type="PANTHER" id="PTHR34862:SF1">
    <property type="entry name" value="SPARK DOMAIN-CONTAINING PROTEIN"/>
    <property type="match status" value="1"/>
</dbReference>
<evidence type="ECO:0000313" key="3">
    <source>
        <dbReference type="EMBL" id="CAG8628795.1"/>
    </source>
</evidence>
<accession>A0A9N9D6N2</accession>
<proteinExistence type="predicted"/>
<evidence type="ECO:0000256" key="1">
    <source>
        <dbReference type="SAM" id="Phobius"/>
    </source>
</evidence>
<dbReference type="AlphaFoldDB" id="A0A9N9D6N2"/>